<evidence type="ECO:0000256" key="3">
    <source>
        <dbReference type="ARBA" id="ARBA00022574"/>
    </source>
</evidence>
<feature type="compositionally biased region" description="Basic and acidic residues" evidence="9">
    <location>
        <begin position="427"/>
        <end position="440"/>
    </location>
</feature>
<dbReference type="InterPro" id="IPR007472">
    <property type="entry name" value="N-end_Aminoacyl_Trfase_C"/>
</dbReference>
<reference evidence="12" key="1">
    <citation type="submission" date="2021-03" db="EMBL/GenBank/DDBJ databases">
        <title>Evolutionary innovations through gain and loss of genes in the ectomycorrhizal Boletales.</title>
        <authorList>
            <person name="Wu G."/>
            <person name="Miyauchi S."/>
            <person name="Morin E."/>
            <person name="Yang Z.-L."/>
            <person name="Xu J."/>
            <person name="Martin F.M."/>
        </authorList>
    </citation>
    <scope>NUCLEOTIDE SEQUENCE</scope>
    <source>
        <strain evidence="12">BR01</strain>
    </source>
</reference>
<evidence type="ECO:0000256" key="1">
    <source>
        <dbReference type="ARBA" id="ARBA00009991"/>
    </source>
</evidence>
<evidence type="ECO:0000256" key="4">
    <source>
        <dbReference type="ARBA" id="ARBA00022679"/>
    </source>
</evidence>
<dbReference type="SUPFAM" id="SSF50978">
    <property type="entry name" value="WD40 repeat-like"/>
    <property type="match status" value="1"/>
</dbReference>
<dbReference type="GO" id="GO:0004057">
    <property type="term" value="F:arginyl-tRNA--protein transferase activity"/>
    <property type="evidence" value="ECO:0007669"/>
    <property type="project" value="UniProtKB-EC"/>
</dbReference>
<organism evidence="12 13">
    <name type="scientific">Boletus reticuloceps</name>
    <dbReference type="NCBI Taxonomy" id="495285"/>
    <lineage>
        <taxon>Eukaryota</taxon>
        <taxon>Fungi</taxon>
        <taxon>Dikarya</taxon>
        <taxon>Basidiomycota</taxon>
        <taxon>Agaricomycotina</taxon>
        <taxon>Agaricomycetes</taxon>
        <taxon>Agaricomycetidae</taxon>
        <taxon>Boletales</taxon>
        <taxon>Boletineae</taxon>
        <taxon>Boletaceae</taxon>
        <taxon>Boletoideae</taxon>
        <taxon>Boletus</taxon>
    </lineage>
</organism>
<sequence>MNLARHSITPTEPVQIFNAQFDADCQIFTASTPAGFAVYQAWPLTLLRKRGTFLDIGDLFTGGTLAAVVPCHTSSLLFLLGGGPSPLYPPNKVILWDDATRVEVAELEFRERVRGLACRRGWLAVALRRRVVVFEVGDTVVRRAEYDTCDNPRGILAMATAAYATLLAIPGRQMGHVQLLHLPLCVPPTPLGPPPSVPPSKPPPPPLKHPVSMIAAHESALTTLSLPPSGRFLATTSSRGTLVRIWDTTSGKLLREFRRGADTAEIYGVAFRPDEKEVGVWSDKGTVHLFSLVSSGASNRQSSLSPLTPFLPLPKYFDSEWSYAQYRIPTQAAHISLSSTSSVRSSHTDLAADEKCVVGWITVPSELAGVAPDFQLVVLTYSGGWYRLALPPKVSQSSPSATGSPPKSPSSFRQRTSSVSSVTSLPEKGKGREREKEKKGSLRSPSHHQDVTNLRRDSVGPRMLYLWLLCTRPEELGRDQCQEGWSYCISVILWCKSFRIPTSRLNRSLATKVYQKMIDRGWRRSGTYCYAPDLRRSCCPQYTIKLDALAFNPSRSQRKLLNRWDRLVRDGARDADVALDQPKRKGSQTAAFCFVSSVHRSERAFFPAGEEPRHNFQVALERSSYTDEKYALYIAYQAQIHSDHDNTPHSFKQFLVQSPLVSEPIPYPTPPPQHLPSHFGSYHQMYRLDGELIAVGVLDILPGCVSSVYFMYSPKWEKYSLGKLSALREAALAREIRDAGLSSLDALYMGFYIHLCPKMKYKGEYSPSYLADPEDFTWHPLNNCVDLLNKYRYAVFSQPDHSLAGSGDPGEGEDPDFAECMY</sequence>
<dbReference type="InterPro" id="IPR048720">
    <property type="entry name" value="PROPPIN"/>
</dbReference>
<dbReference type="InterPro" id="IPR001680">
    <property type="entry name" value="WD40_rpt"/>
</dbReference>
<proteinExistence type="inferred from homology"/>
<evidence type="ECO:0000313" key="13">
    <source>
        <dbReference type="Proteomes" id="UP000683000"/>
    </source>
</evidence>
<dbReference type="EMBL" id="JAGFBS010000006">
    <property type="protein sequence ID" value="KAG6378846.1"/>
    <property type="molecule type" value="Genomic_DNA"/>
</dbReference>
<gene>
    <name evidence="12" type="ORF">JVT61DRAFT_13126</name>
</gene>
<dbReference type="AlphaFoldDB" id="A0A8I3ADX9"/>
<evidence type="ECO:0000256" key="5">
    <source>
        <dbReference type="ARBA" id="ARBA00022737"/>
    </source>
</evidence>
<evidence type="ECO:0000259" key="11">
    <source>
        <dbReference type="Pfam" id="PF04377"/>
    </source>
</evidence>
<dbReference type="EC" id="2.3.2.8" evidence="2"/>
<dbReference type="InterPro" id="IPR036322">
    <property type="entry name" value="WD40_repeat_dom_sf"/>
</dbReference>
<name>A0A8I3ADX9_9AGAM</name>
<accession>A0A8I3ADX9</accession>
<dbReference type="PROSITE" id="PS50082">
    <property type="entry name" value="WD_REPEATS_2"/>
    <property type="match status" value="1"/>
</dbReference>
<dbReference type="SMART" id="SM00320">
    <property type="entry name" value="WD40"/>
    <property type="match status" value="2"/>
</dbReference>
<evidence type="ECO:0000256" key="7">
    <source>
        <dbReference type="ARBA" id="ARBA00025740"/>
    </source>
</evidence>
<dbReference type="GO" id="GO:0005737">
    <property type="term" value="C:cytoplasm"/>
    <property type="evidence" value="ECO:0007669"/>
    <property type="project" value="TreeGrafter"/>
</dbReference>
<keyword evidence="4 12" id="KW-0808">Transferase</keyword>
<dbReference type="InterPro" id="IPR015943">
    <property type="entry name" value="WD40/YVTN_repeat-like_dom_sf"/>
</dbReference>
<dbReference type="PANTHER" id="PTHR21367">
    <property type="entry name" value="ARGININE-TRNA-PROTEIN TRANSFERASE 1"/>
    <property type="match status" value="1"/>
</dbReference>
<evidence type="ECO:0000256" key="6">
    <source>
        <dbReference type="ARBA" id="ARBA00023315"/>
    </source>
</evidence>
<evidence type="ECO:0000313" key="12">
    <source>
        <dbReference type="EMBL" id="KAG6378846.1"/>
    </source>
</evidence>
<dbReference type="Proteomes" id="UP000683000">
    <property type="component" value="Unassembled WGS sequence"/>
</dbReference>
<keyword evidence="6" id="KW-0012">Acyltransferase</keyword>
<protein>
    <recommendedName>
        <fullName evidence="2">arginyltransferase</fullName>
        <ecNumber evidence="2">2.3.2.8</ecNumber>
    </recommendedName>
</protein>
<dbReference type="Gene3D" id="2.130.10.10">
    <property type="entry name" value="YVTN repeat-like/Quinoprotein amine dehydrogenase"/>
    <property type="match status" value="1"/>
</dbReference>
<feature type="region of interest" description="Disordered" evidence="9">
    <location>
        <begin position="393"/>
        <end position="453"/>
    </location>
</feature>
<keyword evidence="3 8" id="KW-0853">WD repeat</keyword>
<keyword evidence="13" id="KW-1185">Reference proteome</keyword>
<comment type="similarity">
    <text evidence="7">Belongs to the WD repeat PROPPIN family.</text>
</comment>
<feature type="compositionally biased region" description="Low complexity" evidence="9">
    <location>
        <begin position="409"/>
        <end position="424"/>
    </location>
</feature>
<dbReference type="OrthoDB" id="74183at2759"/>
<feature type="domain" description="N-end rule aminoacyl transferase C-terminal" evidence="11">
    <location>
        <begin position="628"/>
        <end position="771"/>
    </location>
</feature>
<keyword evidence="5" id="KW-0677">Repeat</keyword>
<dbReference type="Pfam" id="PF04377">
    <property type="entry name" value="ATE_C"/>
    <property type="match status" value="1"/>
</dbReference>
<comment type="similarity">
    <text evidence="1">Belongs to the R-transferase family.</text>
</comment>
<feature type="repeat" description="WD" evidence="8">
    <location>
        <begin position="214"/>
        <end position="256"/>
    </location>
</feature>
<evidence type="ECO:0000256" key="9">
    <source>
        <dbReference type="SAM" id="MobiDB-lite"/>
    </source>
</evidence>
<dbReference type="InterPro" id="IPR030700">
    <property type="entry name" value="N-end_Aminoacyl_Trfase"/>
</dbReference>
<dbReference type="Pfam" id="PF21032">
    <property type="entry name" value="PROPPIN"/>
    <property type="match status" value="1"/>
</dbReference>
<feature type="domain" description="N-end aminoacyl transferase N-terminal" evidence="10">
    <location>
        <begin position="506"/>
        <end position="559"/>
    </location>
</feature>
<comment type="caution">
    <text evidence="12">The sequence shown here is derived from an EMBL/GenBank/DDBJ whole genome shotgun (WGS) entry which is preliminary data.</text>
</comment>
<dbReference type="InterPro" id="IPR007471">
    <property type="entry name" value="N-end_Aminoacyl_Trfase_N"/>
</dbReference>
<evidence type="ECO:0000256" key="2">
    <source>
        <dbReference type="ARBA" id="ARBA00012025"/>
    </source>
</evidence>
<evidence type="ECO:0000259" key="10">
    <source>
        <dbReference type="Pfam" id="PF04376"/>
    </source>
</evidence>
<feature type="compositionally biased region" description="Polar residues" evidence="9">
    <location>
        <begin position="394"/>
        <end position="405"/>
    </location>
</feature>
<evidence type="ECO:0000256" key="8">
    <source>
        <dbReference type="PROSITE-ProRule" id="PRU00221"/>
    </source>
</evidence>
<dbReference type="Pfam" id="PF04376">
    <property type="entry name" value="ATE_N"/>
    <property type="match status" value="1"/>
</dbReference>
<dbReference type="PANTHER" id="PTHR21367:SF1">
    <property type="entry name" value="ARGINYL-TRNA--PROTEIN TRANSFERASE 1"/>
    <property type="match status" value="1"/>
</dbReference>